<comment type="similarity">
    <text evidence="1">Belongs to the multicopper oxidase family.</text>
</comment>
<dbReference type="InterPro" id="IPR045087">
    <property type="entry name" value="Cu-oxidase_fam"/>
</dbReference>
<dbReference type="Pfam" id="PF00394">
    <property type="entry name" value="Cu-oxidase"/>
    <property type="match status" value="1"/>
</dbReference>
<dbReference type="Proteomes" id="UP000636709">
    <property type="component" value="Unassembled WGS sequence"/>
</dbReference>
<dbReference type="Pfam" id="PF07731">
    <property type="entry name" value="Cu-oxidase_2"/>
    <property type="match status" value="1"/>
</dbReference>
<feature type="chain" id="PRO_5032879373" description="Laccase" evidence="2">
    <location>
        <begin position="32"/>
        <end position="381"/>
    </location>
</feature>
<gene>
    <name evidence="5" type="ORF">HU200_029321</name>
</gene>
<comment type="caution">
    <text evidence="5">The sequence shown here is derived from an EMBL/GenBank/DDBJ whole genome shotgun (WGS) entry which is preliminary data.</text>
</comment>
<dbReference type="EMBL" id="JACEFO010001753">
    <property type="protein sequence ID" value="KAF8711299.1"/>
    <property type="molecule type" value="Genomic_DNA"/>
</dbReference>
<dbReference type="PANTHER" id="PTHR11709">
    <property type="entry name" value="MULTI-COPPER OXIDASE"/>
    <property type="match status" value="1"/>
</dbReference>
<evidence type="ECO:0000313" key="6">
    <source>
        <dbReference type="Proteomes" id="UP000636709"/>
    </source>
</evidence>
<dbReference type="OrthoDB" id="2121828at2759"/>
<keyword evidence="2" id="KW-0732">Signal</keyword>
<dbReference type="GO" id="GO:0016491">
    <property type="term" value="F:oxidoreductase activity"/>
    <property type="evidence" value="ECO:0007669"/>
    <property type="project" value="InterPro"/>
</dbReference>
<dbReference type="GO" id="GO:0005507">
    <property type="term" value="F:copper ion binding"/>
    <property type="evidence" value="ECO:0007669"/>
    <property type="project" value="InterPro"/>
</dbReference>
<name>A0A835ES35_9POAL</name>
<dbReference type="SUPFAM" id="SSF49503">
    <property type="entry name" value="Cupredoxins"/>
    <property type="match status" value="2"/>
</dbReference>
<evidence type="ECO:0000256" key="2">
    <source>
        <dbReference type="SAM" id="SignalP"/>
    </source>
</evidence>
<dbReference type="PANTHER" id="PTHR11709:SF356">
    <property type="entry name" value="LACCASE"/>
    <property type="match status" value="1"/>
</dbReference>
<organism evidence="5 6">
    <name type="scientific">Digitaria exilis</name>
    <dbReference type="NCBI Taxonomy" id="1010633"/>
    <lineage>
        <taxon>Eukaryota</taxon>
        <taxon>Viridiplantae</taxon>
        <taxon>Streptophyta</taxon>
        <taxon>Embryophyta</taxon>
        <taxon>Tracheophyta</taxon>
        <taxon>Spermatophyta</taxon>
        <taxon>Magnoliopsida</taxon>
        <taxon>Liliopsida</taxon>
        <taxon>Poales</taxon>
        <taxon>Poaceae</taxon>
        <taxon>PACMAD clade</taxon>
        <taxon>Panicoideae</taxon>
        <taxon>Panicodae</taxon>
        <taxon>Paniceae</taxon>
        <taxon>Anthephorinae</taxon>
        <taxon>Digitaria</taxon>
    </lineage>
</organism>
<evidence type="ECO:0000256" key="1">
    <source>
        <dbReference type="ARBA" id="ARBA00010609"/>
    </source>
</evidence>
<dbReference type="InterPro" id="IPR011706">
    <property type="entry name" value="Cu-oxidase_C"/>
</dbReference>
<proteinExistence type="inferred from homology"/>
<evidence type="ECO:0000259" key="4">
    <source>
        <dbReference type="Pfam" id="PF07731"/>
    </source>
</evidence>
<sequence>MIKSRSIHVAAASVVVVFFFLLSTMAIPAAADVVEHTFVVSQMNRTRLCKETLVTVVNGQLPGPMIEDRKEPCGGMHMTSASGHPCMAPSSSDRGTVQGEWWEQELAQLDTNMRDGFFADNPSASTVNGKLGDLYNCSGNQLHPVSVAQDGYVLDVEPGKTYLLRILNAALLYEYYHKFTVVASDPNYVNPYTTDILAISPGETVDALGNLTSMDHRLRPTVPTGVDERLFFVLGVGKTSCQRAQSCTSRKGGDWNILVATMNNISFELHSEMTSLLETHYYNIIDMDVLRELPDRPPRASNYTDRSLIPEGPKEAQLEQTSKATVARWLRCGTTVEVVFQSTALLQTDAHPMHLHGYDMFLAAQGLGSMTLRRTLRDTTW</sequence>
<evidence type="ECO:0008006" key="7">
    <source>
        <dbReference type="Google" id="ProtNLM"/>
    </source>
</evidence>
<dbReference type="InterPro" id="IPR008972">
    <property type="entry name" value="Cupredoxin"/>
</dbReference>
<feature type="domain" description="Plastocyanin-like" evidence="3">
    <location>
        <begin position="99"/>
        <end position="209"/>
    </location>
</feature>
<feature type="domain" description="Plastocyanin-like" evidence="4">
    <location>
        <begin position="296"/>
        <end position="369"/>
    </location>
</feature>
<evidence type="ECO:0000313" key="5">
    <source>
        <dbReference type="EMBL" id="KAF8711299.1"/>
    </source>
</evidence>
<dbReference type="Gene3D" id="2.60.40.420">
    <property type="entry name" value="Cupredoxins - blue copper proteins"/>
    <property type="match status" value="2"/>
</dbReference>
<evidence type="ECO:0000259" key="3">
    <source>
        <dbReference type="Pfam" id="PF00394"/>
    </source>
</evidence>
<protein>
    <recommendedName>
        <fullName evidence="7">Laccase</fullName>
    </recommendedName>
</protein>
<dbReference type="AlphaFoldDB" id="A0A835ES35"/>
<accession>A0A835ES35</accession>
<feature type="signal peptide" evidence="2">
    <location>
        <begin position="1"/>
        <end position="31"/>
    </location>
</feature>
<reference evidence="5" key="1">
    <citation type="submission" date="2020-07" db="EMBL/GenBank/DDBJ databases">
        <title>Genome sequence and genetic diversity analysis of an under-domesticated orphan crop, white fonio (Digitaria exilis).</title>
        <authorList>
            <person name="Bennetzen J.L."/>
            <person name="Chen S."/>
            <person name="Ma X."/>
            <person name="Wang X."/>
            <person name="Yssel A.E.J."/>
            <person name="Chaluvadi S.R."/>
            <person name="Johnson M."/>
            <person name="Gangashetty P."/>
            <person name="Hamidou F."/>
            <person name="Sanogo M.D."/>
            <person name="Zwaenepoel A."/>
            <person name="Wallace J."/>
            <person name="Van De Peer Y."/>
            <person name="Van Deynze A."/>
        </authorList>
    </citation>
    <scope>NUCLEOTIDE SEQUENCE</scope>
    <source>
        <tissue evidence="5">Leaves</tissue>
    </source>
</reference>
<keyword evidence="6" id="KW-1185">Reference proteome</keyword>
<dbReference type="InterPro" id="IPR001117">
    <property type="entry name" value="Cu-oxidase_2nd"/>
</dbReference>